<evidence type="ECO:0000313" key="11">
    <source>
        <dbReference type="EMBL" id="KAJ1119160.1"/>
    </source>
</evidence>
<feature type="domain" description="DUF4174" evidence="10">
    <location>
        <begin position="683"/>
        <end position="817"/>
    </location>
</feature>
<reference evidence="11" key="1">
    <citation type="journal article" date="2022" name="bioRxiv">
        <title>Sequencing and chromosome-scale assembly of the giantPleurodeles waltlgenome.</title>
        <authorList>
            <person name="Brown T."/>
            <person name="Elewa A."/>
            <person name="Iarovenko S."/>
            <person name="Subramanian E."/>
            <person name="Araus A.J."/>
            <person name="Petzold A."/>
            <person name="Susuki M."/>
            <person name="Suzuki K.-i.T."/>
            <person name="Hayashi T."/>
            <person name="Toyoda A."/>
            <person name="Oliveira C."/>
            <person name="Osipova E."/>
            <person name="Leigh N.D."/>
            <person name="Simon A."/>
            <person name="Yun M.H."/>
        </authorList>
    </citation>
    <scope>NUCLEOTIDE SEQUENCE</scope>
    <source>
        <strain evidence="11">20211129_DDA</strain>
        <tissue evidence="11">Liver</tissue>
    </source>
</reference>
<comment type="subunit">
    <text evidence="6">Binds to various extracellular matrix proteins.</text>
</comment>
<keyword evidence="9" id="KW-1133">Transmembrane helix</keyword>
<dbReference type="PANTHER" id="PTHR46792">
    <property type="entry name" value="COILED-COIL DOMAIN-CONTAINING PROTEIN 80"/>
    <property type="match status" value="1"/>
</dbReference>
<keyword evidence="3" id="KW-0272">Extracellular matrix</keyword>
<feature type="compositionally biased region" description="Basic residues" evidence="8">
    <location>
        <begin position="557"/>
        <end position="566"/>
    </location>
</feature>
<dbReference type="PANTHER" id="PTHR46792:SF2">
    <property type="entry name" value="COILED-COIL DOMAIN-CONTAINING PROTEIN 80"/>
    <property type="match status" value="1"/>
</dbReference>
<feature type="compositionally biased region" description="Basic and acidic residues" evidence="8">
    <location>
        <begin position="575"/>
        <end position="590"/>
    </location>
</feature>
<dbReference type="AlphaFoldDB" id="A0AAV7NSU3"/>
<name>A0AAV7NSU3_PLEWA</name>
<feature type="region of interest" description="Disordered" evidence="8">
    <location>
        <begin position="73"/>
        <end position="148"/>
    </location>
</feature>
<feature type="compositionally biased region" description="Basic residues" evidence="8">
    <location>
        <begin position="129"/>
        <end position="139"/>
    </location>
</feature>
<feature type="domain" description="DUF4174" evidence="10">
    <location>
        <begin position="840"/>
        <end position="971"/>
    </location>
</feature>
<feature type="compositionally biased region" description="Basic and acidic residues" evidence="8">
    <location>
        <begin position="73"/>
        <end position="87"/>
    </location>
</feature>
<keyword evidence="9" id="KW-0472">Membrane</keyword>
<feature type="transmembrane region" description="Helical" evidence="9">
    <location>
        <begin position="49"/>
        <end position="68"/>
    </location>
</feature>
<feature type="compositionally biased region" description="Basic and acidic residues" evidence="8">
    <location>
        <begin position="622"/>
        <end position="649"/>
    </location>
</feature>
<evidence type="ECO:0000259" key="10">
    <source>
        <dbReference type="Pfam" id="PF13778"/>
    </source>
</evidence>
<comment type="subcellular location">
    <subcellularLocation>
        <location evidence="1">Secreted</location>
        <location evidence="1">Extracellular space</location>
        <location evidence="1">Extracellular matrix</location>
    </subcellularLocation>
</comment>
<feature type="compositionally biased region" description="Basic and acidic residues" evidence="8">
    <location>
        <begin position="535"/>
        <end position="548"/>
    </location>
</feature>
<dbReference type="InterPro" id="IPR025232">
    <property type="entry name" value="DUF4174"/>
</dbReference>
<evidence type="ECO:0000256" key="2">
    <source>
        <dbReference type="ARBA" id="ARBA00022525"/>
    </source>
</evidence>
<evidence type="ECO:0000256" key="1">
    <source>
        <dbReference type="ARBA" id="ARBA00004498"/>
    </source>
</evidence>
<feature type="compositionally biased region" description="Basic and acidic residues" evidence="8">
    <location>
        <begin position="601"/>
        <end position="615"/>
    </location>
</feature>
<protein>
    <recommendedName>
        <fullName evidence="7">Coiled-coil domain-containing protein 80</fullName>
    </recommendedName>
</protein>
<evidence type="ECO:0000256" key="4">
    <source>
        <dbReference type="ARBA" id="ARBA00022729"/>
    </source>
</evidence>
<evidence type="ECO:0000256" key="8">
    <source>
        <dbReference type="SAM" id="MobiDB-lite"/>
    </source>
</evidence>
<dbReference type="GO" id="GO:0030198">
    <property type="term" value="P:extracellular matrix organization"/>
    <property type="evidence" value="ECO:0007669"/>
    <property type="project" value="TreeGrafter"/>
</dbReference>
<evidence type="ECO:0000256" key="3">
    <source>
        <dbReference type="ARBA" id="ARBA00022530"/>
    </source>
</evidence>
<gene>
    <name evidence="11" type="ORF">NDU88_007346</name>
</gene>
<dbReference type="Pfam" id="PF13778">
    <property type="entry name" value="DUF4174"/>
    <property type="match status" value="3"/>
</dbReference>
<feature type="region of interest" description="Disordered" evidence="8">
    <location>
        <begin position="475"/>
        <end position="512"/>
    </location>
</feature>
<accession>A0AAV7NSU3</accession>
<feature type="region of interest" description="Disordered" evidence="8">
    <location>
        <begin position="535"/>
        <end position="663"/>
    </location>
</feature>
<evidence type="ECO:0000256" key="7">
    <source>
        <dbReference type="ARBA" id="ARBA00039956"/>
    </source>
</evidence>
<evidence type="ECO:0000256" key="6">
    <source>
        <dbReference type="ARBA" id="ARBA00038549"/>
    </source>
</evidence>
<feature type="region of interest" description="Disordered" evidence="8">
    <location>
        <begin position="19"/>
        <end position="40"/>
    </location>
</feature>
<feature type="compositionally biased region" description="Polar residues" evidence="8">
    <location>
        <begin position="475"/>
        <end position="485"/>
    </location>
</feature>
<feature type="compositionally biased region" description="Polar residues" evidence="8">
    <location>
        <begin position="19"/>
        <end position="39"/>
    </location>
</feature>
<keyword evidence="12" id="KW-1185">Reference proteome</keyword>
<evidence type="ECO:0000256" key="5">
    <source>
        <dbReference type="ARBA" id="ARBA00038037"/>
    </source>
</evidence>
<dbReference type="GO" id="GO:0010811">
    <property type="term" value="P:positive regulation of cell-substrate adhesion"/>
    <property type="evidence" value="ECO:0007669"/>
    <property type="project" value="TreeGrafter"/>
</dbReference>
<keyword evidence="9" id="KW-0812">Transmembrane</keyword>
<keyword evidence="4" id="KW-0732">Signal</keyword>
<comment type="caution">
    <text evidence="11">The sequence shown here is derived from an EMBL/GenBank/DDBJ whole genome shotgun (WGS) entry which is preliminary data.</text>
</comment>
<dbReference type="EMBL" id="JANPWB010000012">
    <property type="protein sequence ID" value="KAJ1119160.1"/>
    <property type="molecule type" value="Genomic_DNA"/>
</dbReference>
<feature type="compositionally biased region" description="Low complexity" evidence="8">
    <location>
        <begin position="405"/>
        <end position="421"/>
    </location>
</feature>
<feature type="domain" description="DUF4174" evidence="10">
    <location>
        <begin position="198"/>
        <end position="326"/>
    </location>
</feature>
<dbReference type="Proteomes" id="UP001066276">
    <property type="component" value="Chromosome 8"/>
</dbReference>
<comment type="similarity">
    <text evidence="5">Belongs to the CCDC80 family.</text>
</comment>
<feature type="region of interest" description="Disordered" evidence="8">
    <location>
        <begin position="341"/>
        <end position="421"/>
    </location>
</feature>
<organism evidence="11 12">
    <name type="scientific">Pleurodeles waltl</name>
    <name type="common">Iberian ribbed newt</name>
    <dbReference type="NCBI Taxonomy" id="8319"/>
    <lineage>
        <taxon>Eukaryota</taxon>
        <taxon>Metazoa</taxon>
        <taxon>Chordata</taxon>
        <taxon>Craniata</taxon>
        <taxon>Vertebrata</taxon>
        <taxon>Euteleostomi</taxon>
        <taxon>Amphibia</taxon>
        <taxon>Batrachia</taxon>
        <taxon>Caudata</taxon>
        <taxon>Salamandroidea</taxon>
        <taxon>Salamandridae</taxon>
        <taxon>Pleurodelinae</taxon>
        <taxon>Pleurodeles</taxon>
    </lineage>
</organism>
<dbReference type="GO" id="GO:0005604">
    <property type="term" value="C:basement membrane"/>
    <property type="evidence" value="ECO:0007669"/>
    <property type="project" value="TreeGrafter"/>
</dbReference>
<evidence type="ECO:0000256" key="9">
    <source>
        <dbReference type="SAM" id="Phobius"/>
    </source>
</evidence>
<keyword evidence="2" id="KW-0964">Secreted</keyword>
<sequence>MCNSLAQCSAVALRAAPSNNEHLPGNLTFQRRGNGSLTDSKTRRSEVTYIMNWVMLFNLAVLLAAWAVCGSERVDGQTDRRSHELRKQPSGPSQRDRRTGPTLRRLRSPQPPHRQEHHSTLNQELPVTGRRKVLVRRRNPQPTSRPADTMVHVGSLRVQNSQVQKPAVQTSQLLKDDSTAARSRMVRFPSGSSSPNILASFAGKNRVWIISAPHASDGYYRLMMTLLKDDVYCELAERHIQQIVLFHQEGEEGGKVRRITNEGKILEQPLDPSFIPKLMSSFKLEKGKFGMVLLKKTLQVEEKYPYPVRLEALYEVVDQSPIRKIEKLRQKGFVQKCKAAGVEGQVSEDGGTQPGKPTQSSDITKVPFKKEEARKNHNVQPTREVQVKTTRKLVTTAPPPPPPTTRATTVPTTLPPVTTTTTRATTRVVTIATRPPATTTTTAPPTTQRVWTTKAHSTFEIQRLPTTAEVTTRGITTDSSYTSVRTNKRKERQHAAIPNKPRKESSYGTYTHSPTVPTTTAYLYTKATSFQFVDNRTDKKTGSARDSRPVPSQPKLPKPKAPKKKATEKILSNEYDDKYNTGKPTAKLEEEVNVPNVPPKKAKEQKKLEKSDKAEKKKKKLEKQEKLTRNEKVAKKEKAEKKAKPEKDRSKKNKKPNKSENEEFIKPAVKPFVQNPKRSLATFLDYFEGKRRLLLITTPKEENNMYVQQRDEYLESVCEMAVRKISILTIFGSMTNSTMKIDHFQLENEKPMKVIGDDDLLDQDLMNELRKEYGATYNDFFMVLTDADMKVKQYYEVPIAMKSVFDLVDTFQSRIKEMEKQKKDGISCKKEDKTRSLENFLSRFRWRRRLFVISAPNDEEWAYQQQTYSLSGQACHLGLRHLAILKLVGVGIESSGVLELYPINGSSSVDREDLPIHLVKDIRNYFQVSPEYFSMLLVGKDGNVKSWYPSPMWSMSIVYELIDSMQLRRQEMAIQQSLGMRCPEDEYAGYGYHGYHHQGYQEGYQDDYRHHEGYYHGYHD</sequence>
<evidence type="ECO:0000313" key="12">
    <source>
        <dbReference type="Proteomes" id="UP001066276"/>
    </source>
</evidence>
<proteinExistence type="inferred from homology"/>